<dbReference type="InterPro" id="IPR002937">
    <property type="entry name" value="Amino_oxidase"/>
</dbReference>
<dbReference type="SUPFAM" id="SSF54373">
    <property type="entry name" value="FAD-linked reductases, C-terminal domain"/>
    <property type="match status" value="1"/>
</dbReference>
<gene>
    <name evidence="3" type="ORF">MAR_000447</name>
</gene>
<dbReference type="EMBL" id="CP111022">
    <property type="protein sequence ID" value="WAR18609.1"/>
    <property type="molecule type" value="Genomic_DNA"/>
</dbReference>
<evidence type="ECO:0000313" key="4">
    <source>
        <dbReference type="Proteomes" id="UP001164746"/>
    </source>
</evidence>
<evidence type="ECO:0000259" key="2">
    <source>
        <dbReference type="Pfam" id="PF01593"/>
    </source>
</evidence>
<dbReference type="Pfam" id="PF01593">
    <property type="entry name" value="Amino_oxidase"/>
    <property type="match status" value="1"/>
</dbReference>
<accession>A0ABY7FBQ1</accession>
<dbReference type="InterPro" id="IPR036188">
    <property type="entry name" value="FAD/NAD-bd_sf"/>
</dbReference>
<dbReference type="PANTHER" id="PTHR10742:SF342">
    <property type="entry name" value="AMINE OXIDASE"/>
    <property type="match status" value="1"/>
</dbReference>
<keyword evidence="4" id="KW-1185">Reference proteome</keyword>
<reference evidence="3" key="1">
    <citation type="submission" date="2022-11" db="EMBL/GenBank/DDBJ databases">
        <title>Centuries of genome instability and evolution in soft-shell clam transmissible cancer (bioRxiv).</title>
        <authorList>
            <person name="Hart S.F.M."/>
            <person name="Yonemitsu M.A."/>
            <person name="Giersch R.M."/>
            <person name="Beal B.F."/>
            <person name="Arriagada G."/>
            <person name="Davis B.W."/>
            <person name="Ostrander E.A."/>
            <person name="Goff S.P."/>
            <person name="Metzger M.J."/>
        </authorList>
    </citation>
    <scope>NUCLEOTIDE SEQUENCE</scope>
    <source>
        <strain evidence="3">MELC-2E11</strain>
        <tissue evidence="3">Siphon/mantle</tissue>
    </source>
</reference>
<dbReference type="Gene3D" id="3.50.50.60">
    <property type="entry name" value="FAD/NAD(P)-binding domain"/>
    <property type="match status" value="1"/>
</dbReference>
<dbReference type="PANTHER" id="PTHR10742">
    <property type="entry name" value="FLAVIN MONOAMINE OXIDASE"/>
    <property type="match status" value="1"/>
</dbReference>
<protein>
    <submittedName>
        <fullName evidence="3">APLY-like protein</fullName>
    </submittedName>
</protein>
<feature type="domain" description="Amine oxidase" evidence="2">
    <location>
        <begin position="46"/>
        <end position="523"/>
    </location>
</feature>
<feature type="signal peptide" evidence="1">
    <location>
        <begin position="1"/>
        <end position="27"/>
    </location>
</feature>
<dbReference type="SUPFAM" id="SSF51905">
    <property type="entry name" value="FAD/NAD(P)-binding domain"/>
    <property type="match status" value="1"/>
</dbReference>
<feature type="chain" id="PRO_5047470000" evidence="1">
    <location>
        <begin position="28"/>
        <end position="541"/>
    </location>
</feature>
<organism evidence="3 4">
    <name type="scientific">Mya arenaria</name>
    <name type="common">Soft-shell clam</name>
    <dbReference type="NCBI Taxonomy" id="6604"/>
    <lineage>
        <taxon>Eukaryota</taxon>
        <taxon>Metazoa</taxon>
        <taxon>Spiralia</taxon>
        <taxon>Lophotrochozoa</taxon>
        <taxon>Mollusca</taxon>
        <taxon>Bivalvia</taxon>
        <taxon>Autobranchia</taxon>
        <taxon>Heteroconchia</taxon>
        <taxon>Euheterodonta</taxon>
        <taxon>Imparidentia</taxon>
        <taxon>Neoheterodontei</taxon>
        <taxon>Myida</taxon>
        <taxon>Myoidea</taxon>
        <taxon>Myidae</taxon>
        <taxon>Mya</taxon>
    </lineage>
</organism>
<keyword evidence="1" id="KW-0732">Signal</keyword>
<proteinExistence type="predicted"/>
<sequence>MAFKGKHCRHELACIIIFDLLLISVTGFVLDDQTCEDVAIIGAGISGSYAAWRLRDRNLSVSVYEYSNRVGGRFRTIRFPNSPDINVELGAMRFFSSSSISITVSAHQLLISTIQDLGLAAVDFKPGFGVEGDDIMYMRGQHFHSGDIKKGHIPYNLHENERNLDLQYFRWDAVLHGTDFPANGTFNDYALLHTRTKDGLELYKQRAAYFTMGISKEMSDFIRDVTGFRFLFGDVSSSNAVPAFNPNDIRTGPRVVQTVKEGMEAVPHTLMDRFLQTSHSHKLYLNRELTEVIRTGATYTLRFKETVTINGITTYAKNLRMVEVCAKRVILSVPQLALSKVTFSGLSISHDLSDSIENAVKDVPAFKIFLAYDTPWWRTTNVTHAETDLPNRQVYDFGTSARSSTSVLAAAYGDMDIVKFWREVQSRGPFMNCLNGNDTCPSEAAVKHVTNFLAEIFQIPLESIPTPVDGAISIWDQFPFGGGWHVWMPGYNWDDVRRDVLQPSPTDHVYFATGSYAPGETDSWSNNALETVERVLKLLSI</sequence>
<name>A0ABY7FBQ1_MYAAR</name>
<evidence type="ECO:0000256" key="1">
    <source>
        <dbReference type="SAM" id="SignalP"/>
    </source>
</evidence>
<dbReference type="Proteomes" id="UP001164746">
    <property type="component" value="Chromosome 11"/>
</dbReference>
<dbReference type="InterPro" id="IPR050281">
    <property type="entry name" value="Flavin_monoamine_oxidase"/>
</dbReference>
<evidence type="ECO:0000313" key="3">
    <source>
        <dbReference type="EMBL" id="WAR18609.1"/>
    </source>
</evidence>